<dbReference type="InterPro" id="IPR052035">
    <property type="entry name" value="ZnF_BED_domain_contain"/>
</dbReference>
<keyword evidence="5" id="KW-0804">Transcription</keyword>
<name>A0A8R7QWU6_TRIUA</name>
<evidence type="ECO:0000256" key="6">
    <source>
        <dbReference type="PROSITE-ProRule" id="PRU00027"/>
    </source>
</evidence>
<reference evidence="8" key="2">
    <citation type="submission" date="2018-03" db="EMBL/GenBank/DDBJ databases">
        <title>The Triticum urartu genome reveals the dynamic nature of wheat genome evolution.</title>
        <authorList>
            <person name="Ling H."/>
            <person name="Ma B."/>
            <person name="Shi X."/>
            <person name="Liu H."/>
            <person name="Dong L."/>
            <person name="Sun H."/>
            <person name="Cao Y."/>
            <person name="Gao Q."/>
            <person name="Zheng S."/>
            <person name="Li Y."/>
            <person name="Yu Y."/>
            <person name="Du H."/>
            <person name="Qi M."/>
            <person name="Li Y."/>
            <person name="Yu H."/>
            <person name="Cui Y."/>
            <person name="Wang N."/>
            <person name="Chen C."/>
            <person name="Wu H."/>
            <person name="Zhao Y."/>
            <person name="Zhang J."/>
            <person name="Li Y."/>
            <person name="Zhou W."/>
            <person name="Zhang B."/>
            <person name="Hu W."/>
            <person name="Eijk M."/>
            <person name="Tang J."/>
            <person name="Witsenboer H."/>
            <person name="Zhao S."/>
            <person name="Li Z."/>
            <person name="Zhang A."/>
            <person name="Wang D."/>
            <person name="Liang C."/>
        </authorList>
    </citation>
    <scope>NUCLEOTIDE SEQUENCE [LARGE SCALE GENOMIC DNA]</scope>
    <source>
        <strain evidence="8">cv. G1812</strain>
    </source>
</reference>
<accession>A0A8R7QWU6</accession>
<evidence type="ECO:0000259" key="7">
    <source>
        <dbReference type="PROSITE" id="PS50808"/>
    </source>
</evidence>
<dbReference type="EnsemblPlants" id="TuG1812G0700002032.01.T01">
    <property type="protein sequence ID" value="TuG1812G0700002032.01.T01.cds274197"/>
    <property type="gene ID" value="TuG1812G0700002032.01"/>
</dbReference>
<keyword evidence="4" id="KW-0805">Transcription regulation</keyword>
<dbReference type="GO" id="GO:0008270">
    <property type="term" value="F:zinc ion binding"/>
    <property type="evidence" value="ECO:0007669"/>
    <property type="project" value="UniProtKB-KW"/>
</dbReference>
<dbReference type="InterPro" id="IPR036236">
    <property type="entry name" value="Znf_C2H2_sf"/>
</dbReference>
<dbReference type="Gramene" id="TuG1812G0700002032.01.T01">
    <property type="protein sequence ID" value="TuG1812G0700002032.01.T01.cds274197"/>
    <property type="gene ID" value="TuG1812G0700002032.01"/>
</dbReference>
<dbReference type="PROSITE" id="PS50808">
    <property type="entry name" value="ZF_BED"/>
    <property type="match status" value="1"/>
</dbReference>
<evidence type="ECO:0000313" key="8">
    <source>
        <dbReference type="EnsemblPlants" id="TuG1812G0700002032.01.T01.cds274197"/>
    </source>
</evidence>
<dbReference type="SMART" id="SM00614">
    <property type="entry name" value="ZnF_BED"/>
    <property type="match status" value="1"/>
</dbReference>
<evidence type="ECO:0000256" key="3">
    <source>
        <dbReference type="ARBA" id="ARBA00022833"/>
    </source>
</evidence>
<dbReference type="InterPro" id="IPR003656">
    <property type="entry name" value="Znf_BED"/>
</dbReference>
<dbReference type="Proteomes" id="UP000015106">
    <property type="component" value="Chromosome 7"/>
</dbReference>
<proteinExistence type="predicted"/>
<evidence type="ECO:0000256" key="2">
    <source>
        <dbReference type="ARBA" id="ARBA00022771"/>
    </source>
</evidence>
<evidence type="ECO:0000256" key="5">
    <source>
        <dbReference type="ARBA" id="ARBA00023163"/>
    </source>
</evidence>
<protein>
    <recommendedName>
        <fullName evidence="7">BED-type domain-containing protein</fullName>
    </recommendedName>
</protein>
<dbReference type="Pfam" id="PF02892">
    <property type="entry name" value="zf-BED"/>
    <property type="match status" value="1"/>
</dbReference>
<keyword evidence="1" id="KW-0479">Metal-binding</keyword>
<keyword evidence="3" id="KW-0862">Zinc</keyword>
<keyword evidence="9" id="KW-1185">Reference proteome</keyword>
<reference evidence="9" key="1">
    <citation type="journal article" date="2013" name="Nature">
        <title>Draft genome of the wheat A-genome progenitor Triticum urartu.</title>
        <authorList>
            <person name="Ling H.Q."/>
            <person name="Zhao S."/>
            <person name="Liu D."/>
            <person name="Wang J."/>
            <person name="Sun H."/>
            <person name="Zhang C."/>
            <person name="Fan H."/>
            <person name="Li D."/>
            <person name="Dong L."/>
            <person name="Tao Y."/>
            <person name="Gao C."/>
            <person name="Wu H."/>
            <person name="Li Y."/>
            <person name="Cui Y."/>
            <person name="Guo X."/>
            <person name="Zheng S."/>
            <person name="Wang B."/>
            <person name="Yu K."/>
            <person name="Liang Q."/>
            <person name="Yang W."/>
            <person name="Lou X."/>
            <person name="Chen J."/>
            <person name="Feng M."/>
            <person name="Jian J."/>
            <person name="Zhang X."/>
            <person name="Luo G."/>
            <person name="Jiang Y."/>
            <person name="Liu J."/>
            <person name="Wang Z."/>
            <person name="Sha Y."/>
            <person name="Zhang B."/>
            <person name="Wu H."/>
            <person name="Tang D."/>
            <person name="Shen Q."/>
            <person name="Xue P."/>
            <person name="Zou S."/>
            <person name="Wang X."/>
            <person name="Liu X."/>
            <person name="Wang F."/>
            <person name="Yang Y."/>
            <person name="An X."/>
            <person name="Dong Z."/>
            <person name="Zhang K."/>
            <person name="Zhang X."/>
            <person name="Luo M.C."/>
            <person name="Dvorak J."/>
            <person name="Tong Y."/>
            <person name="Wang J."/>
            <person name="Yang H."/>
            <person name="Li Z."/>
            <person name="Wang D."/>
            <person name="Zhang A."/>
            <person name="Wang J."/>
        </authorList>
    </citation>
    <scope>NUCLEOTIDE SEQUENCE</scope>
    <source>
        <strain evidence="9">cv. G1812</strain>
    </source>
</reference>
<dbReference type="PANTHER" id="PTHR46481">
    <property type="entry name" value="ZINC FINGER BED DOMAIN-CONTAINING PROTEIN 4"/>
    <property type="match status" value="1"/>
</dbReference>
<evidence type="ECO:0000256" key="4">
    <source>
        <dbReference type="ARBA" id="ARBA00023015"/>
    </source>
</evidence>
<reference evidence="8" key="3">
    <citation type="submission" date="2022-06" db="UniProtKB">
        <authorList>
            <consortium name="EnsemblPlants"/>
        </authorList>
    </citation>
    <scope>IDENTIFICATION</scope>
</reference>
<sequence>MSTSEVSESADYMDEDMSQVPRVRRSKVWEHYEQDLVRIHGDLKAVCKYCGTQLHTKFGTTSLRTHIAESCKSIEDGCRKNFLLTMKKTNSEGPFVFDQKVCRDLMVKFCIHAEIPFLKFEDPYLHPWIDSMQPAFQVMGRHTIRDDAMKMYKGMKKDIEVELQNLDSR</sequence>
<evidence type="ECO:0000256" key="1">
    <source>
        <dbReference type="ARBA" id="ARBA00022723"/>
    </source>
</evidence>
<dbReference type="GO" id="GO:0003677">
    <property type="term" value="F:DNA binding"/>
    <property type="evidence" value="ECO:0007669"/>
    <property type="project" value="InterPro"/>
</dbReference>
<feature type="domain" description="BED-type" evidence="7">
    <location>
        <begin position="23"/>
        <end position="78"/>
    </location>
</feature>
<evidence type="ECO:0000313" key="9">
    <source>
        <dbReference type="Proteomes" id="UP000015106"/>
    </source>
</evidence>
<organism evidence="8 9">
    <name type="scientific">Triticum urartu</name>
    <name type="common">Red wild einkorn</name>
    <name type="synonym">Crithodium urartu</name>
    <dbReference type="NCBI Taxonomy" id="4572"/>
    <lineage>
        <taxon>Eukaryota</taxon>
        <taxon>Viridiplantae</taxon>
        <taxon>Streptophyta</taxon>
        <taxon>Embryophyta</taxon>
        <taxon>Tracheophyta</taxon>
        <taxon>Spermatophyta</taxon>
        <taxon>Magnoliopsida</taxon>
        <taxon>Liliopsida</taxon>
        <taxon>Poales</taxon>
        <taxon>Poaceae</taxon>
        <taxon>BOP clade</taxon>
        <taxon>Pooideae</taxon>
        <taxon>Triticodae</taxon>
        <taxon>Triticeae</taxon>
        <taxon>Triticinae</taxon>
        <taxon>Triticum</taxon>
    </lineage>
</organism>
<dbReference type="PANTHER" id="PTHR46481:SF5">
    <property type="entry name" value="OS08G0393150 PROTEIN"/>
    <property type="match status" value="1"/>
</dbReference>
<keyword evidence="2 6" id="KW-0863">Zinc-finger</keyword>
<dbReference type="SUPFAM" id="SSF57667">
    <property type="entry name" value="beta-beta-alpha zinc fingers"/>
    <property type="match status" value="1"/>
</dbReference>
<dbReference type="AlphaFoldDB" id="A0A8R7QWU6"/>